<comment type="caution">
    <text evidence="3">The sequence shown here is derived from an EMBL/GenBank/DDBJ whole genome shotgun (WGS) entry which is preliminary data.</text>
</comment>
<feature type="region of interest" description="Disordered" evidence="1">
    <location>
        <begin position="378"/>
        <end position="408"/>
    </location>
</feature>
<keyword evidence="4" id="KW-1185">Reference proteome</keyword>
<evidence type="ECO:0000313" key="4">
    <source>
        <dbReference type="Proteomes" id="UP000187609"/>
    </source>
</evidence>
<feature type="compositionally biased region" description="Basic and acidic residues" evidence="1">
    <location>
        <begin position="378"/>
        <end position="393"/>
    </location>
</feature>
<feature type="non-terminal residue" evidence="3">
    <location>
        <position position="1"/>
    </location>
</feature>
<feature type="domain" description="DUF1985" evidence="2">
    <location>
        <begin position="106"/>
        <end position="183"/>
    </location>
</feature>
<dbReference type="EMBL" id="MJEQ01005741">
    <property type="protein sequence ID" value="OIT20092.1"/>
    <property type="molecule type" value="Genomic_DNA"/>
</dbReference>
<evidence type="ECO:0000259" key="2">
    <source>
        <dbReference type="Pfam" id="PF09331"/>
    </source>
</evidence>
<protein>
    <recommendedName>
        <fullName evidence="2">DUF1985 domain-containing protein</fullName>
    </recommendedName>
</protein>
<name>A0A1J6JUC2_NICAT</name>
<gene>
    <name evidence="3" type="ORF">A4A49_39875</name>
</gene>
<dbReference type="InterPro" id="IPR015410">
    <property type="entry name" value="DUF1985"/>
</dbReference>
<evidence type="ECO:0000313" key="3">
    <source>
        <dbReference type="EMBL" id="OIT20092.1"/>
    </source>
</evidence>
<accession>A0A1J6JUC2</accession>
<dbReference type="PANTHER" id="PTHR48449:SF1">
    <property type="entry name" value="DUF1985 DOMAIN-CONTAINING PROTEIN"/>
    <property type="match status" value="1"/>
</dbReference>
<dbReference type="PANTHER" id="PTHR48449">
    <property type="entry name" value="DUF1985 DOMAIN-CONTAINING PROTEIN"/>
    <property type="match status" value="1"/>
</dbReference>
<reference evidence="3" key="1">
    <citation type="submission" date="2016-11" db="EMBL/GenBank/DDBJ databases">
        <title>The genome of Nicotiana attenuata.</title>
        <authorList>
            <person name="Xu S."/>
            <person name="Brockmoeller T."/>
            <person name="Gaquerel E."/>
            <person name="Navarro A."/>
            <person name="Kuhl H."/>
            <person name="Gase K."/>
            <person name="Ling Z."/>
            <person name="Zhou W."/>
            <person name="Kreitzer C."/>
            <person name="Stanke M."/>
            <person name="Tang H."/>
            <person name="Lyons E."/>
            <person name="Pandey P."/>
            <person name="Pandey S.P."/>
            <person name="Timmermann B."/>
            <person name="Baldwin I.T."/>
        </authorList>
    </citation>
    <scope>NUCLEOTIDE SEQUENCE [LARGE SCALE GENOMIC DNA]</scope>
    <source>
        <strain evidence="3">UT</strain>
    </source>
</reference>
<organism evidence="3 4">
    <name type="scientific">Nicotiana attenuata</name>
    <name type="common">Coyote tobacco</name>
    <dbReference type="NCBI Taxonomy" id="49451"/>
    <lineage>
        <taxon>Eukaryota</taxon>
        <taxon>Viridiplantae</taxon>
        <taxon>Streptophyta</taxon>
        <taxon>Embryophyta</taxon>
        <taxon>Tracheophyta</taxon>
        <taxon>Spermatophyta</taxon>
        <taxon>Magnoliopsida</taxon>
        <taxon>eudicotyledons</taxon>
        <taxon>Gunneridae</taxon>
        <taxon>Pentapetalae</taxon>
        <taxon>asterids</taxon>
        <taxon>lamiids</taxon>
        <taxon>Solanales</taxon>
        <taxon>Solanaceae</taxon>
        <taxon>Nicotianoideae</taxon>
        <taxon>Nicotianeae</taxon>
        <taxon>Nicotiana</taxon>
    </lineage>
</organism>
<evidence type="ECO:0000256" key="1">
    <source>
        <dbReference type="SAM" id="MobiDB-lite"/>
    </source>
</evidence>
<dbReference type="Gramene" id="OIT20092">
    <property type="protein sequence ID" value="OIT20092"/>
    <property type="gene ID" value="A4A49_39875"/>
</dbReference>
<dbReference type="Pfam" id="PF09331">
    <property type="entry name" value="DUF1985"/>
    <property type="match status" value="1"/>
</dbReference>
<dbReference type="Proteomes" id="UP000187609">
    <property type="component" value="Unassembled WGS sequence"/>
</dbReference>
<proteinExistence type="predicted"/>
<dbReference type="AlphaFoldDB" id="A0A1J6JUC2"/>
<sequence>NIFLNSFFKSSPIVDIGRYSLSCQVDKWVKIQMGCKSPHAIAGRKDNQREKLVEASNTKDKGKKIKNASAMQQNVAIKPKKRKRVSTEEVQCDKLPVKNQVLRFLMSRELVQDSEDEFHVKINHSTLCFGIREFAIISGLRCVGEVNDEETYNGSNRLKEAYFFDRDRVSKDDLIDCFMEKDGNPNIVTRVASRVPQILNWNVTERPSFEKLCSGMLGESSNKLVFTNISATVDELGALYLPINVEFAPQEGVVSEDVCQFSVNESGYITPPFKRSNKQQLRNIKSNAPNDQSFLEGKYSISDFEKLRREYESFKKFAMESFEKVFNGNIPAHDYDQRSDENVENDFEKLSKNFCLFKEYVMDSFAKLFDENNNLHNRFTEKSDSKSDGKADEQGNVDIGSPNNHHEHGTNEVIHVHETIQMNIISQVNQGDTNVLHHRLESVAECQKDLPTFDGGDYLIPSESQIAIIEQTAVEKAVEVANDPTPKQSTRVRRLYRKRHDIDLTNIPYSDRPLADPLDIHLVDDLPQQEHADCGVYVASFAEYFIHQRSIPAVFDAEQHRK</sequence>